<accession>A0A0G1CK32</accession>
<name>A0A0G1CK32_9BACT</name>
<dbReference type="GO" id="GO:0030288">
    <property type="term" value="C:outer membrane-bounded periplasmic space"/>
    <property type="evidence" value="ECO:0007669"/>
    <property type="project" value="TreeGrafter"/>
</dbReference>
<evidence type="ECO:0000256" key="18">
    <source>
        <dbReference type="SAM" id="Phobius"/>
    </source>
</evidence>
<dbReference type="Pfam" id="PF00905">
    <property type="entry name" value="Transpeptidase"/>
    <property type="match status" value="1"/>
</dbReference>
<dbReference type="GO" id="GO:0006508">
    <property type="term" value="P:proteolysis"/>
    <property type="evidence" value="ECO:0007669"/>
    <property type="project" value="UniProtKB-KW"/>
</dbReference>
<evidence type="ECO:0000256" key="8">
    <source>
        <dbReference type="ARBA" id="ARBA00022679"/>
    </source>
</evidence>
<evidence type="ECO:0000256" key="15">
    <source>
        <dbReference type="ARBA" id="ARBA00034000"/>
    </source>
</evidence>
<keyword evidence="13" id="KW-0511">Multifunctional enzyme</keyword>
<dbReference type="InterPro" id="IPR012338">
    <property type="entry name" value="Beta-lactam/transpept-like"/>
</dbReference>
<evidence type="ECO:0000256" key="13">
    <source>
        <dbReference type="ARBA" id="ARBA00023268"/>
    </source>
</evidence>
<dbReference type="InterPro" id="IPR036950">
    <property type="entry name" value="PBP_transglycosylase"/>
</dbReference>
<feature type="transmembrane region" description="Helical" evidence="18">
    <location>
        <begin position="134"/>
        <end position="159"/>
    </location>
</feature>
<evidence type="ECO:0000256" key="11">
    <source>
        <dbReference type="ARBA" id="ARBA00022984"/>
    </source>
</evidence>
<evidence type="ECO:0000256" key="6">
    <source>
        <dbReference type="ARBA" id="ARBA00022670"/>
    </source>
</evidence>
<evidence type="ECO:0000313" key="22">
    <source>
        <dbReference type="Proteomes" id="UP000034543"/>
    </source>
</evidence>
<dbReference type="Proteomes" id="UP000034543">
    <property type="component" value="Unassembled WGS sequence"/>
</dbReference>
<evidence type="ECO:0000256" key="3">
    <source>
        <dbReference type="ARBA" id="ARBA00007739"/>
    </source>
</evidence>
<evidence type="ECO:0000256" key="9">
    <source>
        <dbReference type="ARBA" id="ARBA00022801"/>
    </source>
</evidence>
<dbReference type="STRING" id="1618436.UV59_C0002G0020"/>
<feature type="compositionally biased region" description="Polar residues" evidence="17">
    <location>
        <begin position="774"/>
        <end position="785"/>
    </location>
</feature>
<comment type="catalytic activity">
    <reaction evidence="16">
        <text>[GlcNAc-(1-&gt;4)-Mur2Ac(oyl-L-Ala-gamma-D-Glu-L-Lys-D-Ala-D-Ala)](n)-di-trans,octa-cis-undecaprenyl diphosphate + beta-D-GlcNAc-(1-&gt;4)-Mur2Ac(oyl-L-Ala-gamma-D-Glu-L-Lys-D-Ala-D-Ala)-di-trans,octa-cis-undecaprenyl diphosphate = [GlcNAc-(1-&gt;4)-Mur2Ac(oyl-L-Ala-gamma-D-Glu-L-Lys-D-Ala-D-Ala)](n+1)-di-trans,octa-cis-undecaprenyl diphosphate + di-trans,octa-cis-undecaprenyl diphosphate + H(+)</text>
        <dbReference type="Rhea" id="RHEA:23708"/>
        <dbReference type="Rhea" id="RHEA-COMP:9602"/>
        <dbReference type="Rhea" id="RHEA-COMP:9603"/>
        <dbReference type="ChEBI" id="CHEBI:15378"/>
        <dbReference type="ChEBI" id="CHEBI:58405"/>
        <dbReference type="ChEBI" id="CHEBI:60033"/>
        <dbReference type="ChEBI" id="CHEBI:78435"/>
        <dbReference type="EC" id="2.4.99.28"/>
    </reaction>
</comment>
<dbReference type="Gene3D" id="1.10.3810.10">
    <property type="entry name" value="Biosynthetic peptidoglycan transglycosylase-like"/>
    <property type="match status" value="1"/>
</dbReference>
<keyword evidence="12 18" id="KW-0472">Membrane</keyword>
<dbReference type="FunFam" id="1.10.3810.10:FF:000001">
    <property type="entry name" value="Penicillin-binding protein 1A"/>
    <property type="match status" value="1"/>
</dbReference>
<evidence type="ECO:0000256" key="10">
    <source>
        <dbReference type="ARBA" id="ARBA00022960"/>
    </source>
</evidence>
<evidence type="ECO:0000259" key="20">
    <source>
        <dbReference type="Pfam" id="PF00912"/>
    </source>
</evidence>
<sequence>MKLSRKKSAFPSIDIFTVKSIYLRFILILLAAIGSIVIYLFQKAVPGIKRWLRSGSILFPQLPDFILKLVQQILLLVAKSFRTFVSLFRRIHLPQISFKLPHFHLRIRTDPSSRQLQVKVPRLRPLFFRWVPSWLLSFSLGVIITLLLVFIPYNLYLFVKYLPHPRLLTQRFIPVTTQIFDRSGNLLYEIHGDEDRTPIPLTEIPEMVKQATIAIEDTDFYKHNGFSTRGIIRAIRETVFKKNIQGGSTLTQQLIKNSLLTPEITVLRKLREIALAVWTERIYTKDQILEMYLNQVPYGGTAWGIEAAAQRYFGKSSKEVNLAEAALLAGLPAAPSIYSPHGARPQLAKERQHEVLLRMVKQGFISQEQANAALSVALAIRPEIADIKAPHFVMYIKELVAQKYSQRLIDQGGLRITTTLDLGMQEKVQSIVTSVVASLKNLQVGNGAALITNPKNGDILVMVGSKDYSNVAEQGNVNVTLAQRQPGSSIKVVNYAAAFEQGMTATTTIEDAPITYTTVGAPPYSPVNYDSRFHGTVTIRQALGNSYNVPAVKVLSKVGVSNMIDMGERLGITTWTDRNRFGLALTLGGGEVTMLDMATVYGVLANSGKRVDLNPLLEIKDFAGRTYYTREAPKPKEVISSGISFILSHILADNSVRSAAFGQNSQLVIPGKTVAVKTGTTNEKRDNWTIGYTPSLVTVVWVGNNDNTPMNQQIASGITGATPIWNQIMNEVLKNKADEPLVQPEDVVTLPCNGKTEYFVKGTEPKGGCPQLPHPSTTNSPTLTPQPTPEVRENRPRPRNRRN</sequence>
<proteinExistence type="inferred from homology"/>
<evidence type="ECO:0000256" key="2">
    <source>
        <dbReference type="ARBA" id="ARBA00007090"/>
    </source>
</evidence>
<keyword evidence="8" id="KW-0808">Transferase</keyword>
<dbReference type="InterPro" id="IPR001460">
    <property type="entry name" value="PCN-bd_Tpept"/>
</dbReference>
<dbReference type="GO" id="GO:0008360">
    <property type="term" value="P:regulation of cell shape"/>
    <property type="evidence" value="ECO:0007669"/>
    <property type="project" value="UniProtKB-KW"/>
</dbReference>
<keyword evidence="7" id="KW-0328">Glycosyltransferase</keyword>
<comment type="caution">
    <text evidence="21">The sequence shown here is derived from an EMBL/GenBank/DDBJ whole genome shotgun (WGS) entry which is preliminary data.</text>
</comment>
<dbReference type="InterPro" id="IPR023346">
    <property type="entry name" value="Lysozyme-like_dom_sf"/>
</dbReference>
<dbReference type="PANTHER" id="PTHR32282">
    <property type="entry name" value="BINDING PROTEIN TRANSPEPTIDASE, PUTATIVE-RELATED"/>
    <property type="match status" value="1"/>
</dbReference>
<evidence type="ECO:0000256" key="17">
    <source>
        <dbReference type="SAM" id="MobiDB-lite"/>
    </source>
</evidence>
<evidence type="ECO:0000313" key="21">
    <source>
        <dbReference type="EMBL" id="KKS86145.1"/>
    </source>
</evidence>
<evidence type="ECO:0000259" key="19">
    <source>
        <dbReference type="Pfam" id="PF00905"/>
    </source>
</evidence>
<evidence type="ECO:0000256" key="14">
    <source>
        <dbReference type="ARBA" id="ARBA00023316"/>
    </source>
</evidence>
<dbReference type="SUPFAM" id="SSF56601">
    <property type="entry name" value="beta-lactamase/transpeptidase-like"/>
    <property type="match status" value="1"/>
</dbReference>
<keyword evidence="6" id="KW-0645">Protease</keyword>
<comment type="similarity">
    <text evidence="2">In the C-terminal section; belongs to the transpeptidase family.</text>
</comment>
<gene>
    <name evidence="21" type="ORF">UV59_C0002G0020</name>
</gene>
<organism evidence="21 22">
    <name type="scientific">Candidatus Gottesmanbacteria bacterium GW2011_GWA1_43_11</name>
    <dbReference type="NCBI Taxonomy" id="1618436"/>
    <lineage>
        <taxon>Bacteria</taxon>
        <taxon>Candidatus Gottesmaniibacteriota</taxon>
    </lineage>
</organism>
<evidence type="ECO:0000256" key="1">
    <source>
        <dbReference type="ARBA" id="ARBA00004236"/>
    </source>
</evidence>
<dbReference type="GO" id="GO:0008955">
    <property type="term" value="F:peptidoglycan glycosyltransferase activity"/>
    <property type="evidence" value="ECO:0007669"/>
    <property type="project" value="UniProtKB-EC"/>
</dbReference>
<dbReference type="GO" id="GO:0008658">
    <property type="term" value="F:penicillin binding"/>
    <property type="evidence" value="ECO:0007669"/>
    <property type="project" value="InterPro"/>
</dbReference>
<protein>
    <submittedName>
        <fullName evidence="21">Penicillin-binding protein</fullName>
    </submittedName>
</protein>
<dbReference type="InterPro" id="IPR050396">
    <property type="entry name" value="Glycosyltr_51/Transpeptidase"/>
</dbReference>
<keyword evidence="14" id="KW-0961">Cell wall biogenesis/degradation</keyword>
<comment type="catalytic activity">
    <reaction evidence="15">
        <text>Preferential cleavage: (Ac)2-L-Lys-D-Ala-|-D-Ala. Also transpeptidation of peptidyl-alanyl moieties that are N-acyl substituents of D-alanine.</text>
        <dbReference type="EC" id="3.4.16.4"/>
    </reaction>
</comment>
<dbReference type="InterPro" id="IPR001264">
    <property type="entry name" value="Glyco_trans_51"/>
</dbReference>
<dbReference type="Gene3D" id="3.40.710.10">
    <property type="entry name" value="DD-peptidase/beta-lactamase superfamily"/>
    <property type="match status" value="1"/>
</dbReference>
<evidence type="ECO:0000256" key="5">
    <source>
        <dbReference type="ARBA" id="ARBA00022645"/>
    </source>
</evidence>
<feature type="transmembrane region" description="Helical" evidence="18">
    <location>
        <begin position="21"/>
        <end position="42"/>
    </location>
</feature>
<dbReference type="EMBL" id="LCFB01000002">
    <property type="protein sequence ID" value="KKS86145.1"/>
    <property type="molecule type" value="Genomic_DNA"/>
</dbReference>
<keyword evidence="4" id="KW-1003">Cell membrane</keyword>
<dbReference type="GO" id="GO:0071555">
    <property type="term" value="P:cell wall organization"/>
    <property type="evidence" value="ECO:0007669"/>
    <property type="project" value="UniProtKB-KW"/>
</dbReference>
<keyword evidence="11" id="KW-0573">Peptidoglycan synthesis</keyword>
<dbReference type="SUPFAM" id="SSF53955">
    <property type="entry name" value="Lysozyme-like"/>
    <property type="match status" value="1"/>
</dbReference>
<dbReference type="AlphaFoldDB" id="A0A0G1CK32"/>
<evidence type="ECO:0000256" key="7">
    <source>
        <dbReference type="ARBA" id="ARBA00022676"/>
    </source>
</evidence>
<comment type="similarity">
    <text evidence="3">In the N-terminal section; belongs to the glycosyltransferase 51 family.</text>
</comment>
<keyword evidence="9" id="KW-0378">Hydrolase</keyword>
<keyword evidence="18" id="KW-1133">Transmembrane helix</keyword>
<dbReference type="GO" id="GO:0009252">
    <property type="term" value="P:peptidoglycan biosynthetic process"/>
    <property type="evidence" value="ECO:0007669"/>
    <property type="project" value="UniProtKB-KW"/>
</dbReference>
<dbReference type="GO" id="GO:0005886">
    <property type="term" value="C:plasma membrane"/>
    <property type="evidence" value="ECO:0007669"/>
    <property type="project" value="UniProtKB-SubCell"/>
</dbReference>
<evidence type="ECO:0000256" key="4">
    <source>
        <dbReference type="ARBA" id="ARBA00022475"/>
    </source>
</evidence>
<evidence type="ECO:0000256" key="12">
    <source>
        <dbReference type="ARBA" id="ARBA00023136"/>
    </source>
</evidence>
<reference evidence="21 22" key="1">
    <citation type="journal article" date="2015" name="Nature">
        <title>rRNA introns, odd ribosomes, and small enigmatic genomes across a large radiation of phyla.</title>
        <authorList>
            <person name="Brown C.T."/>
            <person name="Hug L.A."/>
            <person name="Thomas B.C."/>
            <person name="Sharon I."/>
            <person name="Castelle C.J."/>
            <person name="Singh A."/>
            <person name="Wilkins M.J."/>
            <person name="Williams K.H."/>
            <person name="Banfield J.F."/>
        </authorList>
    </citation>
    <scope>NUCLEOTIDE SEQUENCE [LARGE SCALE GENOMIC DNA]</scope>
</reference>
<dbReference type="GO" id="GO:0009002">
    <property type="term" value="F:serine-type D-Ala-D-Ala carboxypeptidase activity"/>
    <property type="evidence" value="ECO:0007669"/>
    <property type="project" value="UniProtKB-EC"/>
</dbReference>
<keyword evidence="5" id="KW-0121">Carboxypeptidase</keyword>
<keyword evidence="10" id="KW-0133">Cell shape</keyword>
<evidence type="ECO:0000256" key="16">
    <source>
        <dbReference type="ARBA" id="ARBA00049902"/>
    </source>
</evidence>
<feature type="domain" description="Penicillin-binding protein transpeptidase" evidence="19">
    <location>
        <begin position="447"/>
        <end position="729"/>
    </location>
</feature>
<dbReference type="PANTHER" id="PTHR32282:SF11">
    <property type="entry name" value="PENICILLIN-BINDING PROTEIN 1B"/>
    <property type="match status" value="1"/>
</dbReference>
<feature type="region of interest" description="Disordered" evidence="17">
    <location>
        <begin position="763"/>
        <end position="803"/>
    </location>
</feature>
<dbReference type="Pfam" id="PF00912">
    <property type="entry name" value="Transgly"/>
    <property type="match status" value="1"/>
</dbReference>
<dbReference type="PATRIC" id="fig|1618436.3.peg.105"/>
<comment type="subcellular location">
    <subcellularLocation>
        <location evidence="1">Cell membrane</location>
    </subcellularLocation>
</comment>
<keyword evidence="18" id="KW-0812">Transmembrane</keyword>
<feature type="domain" description="Glycosyl transferase family 51" evidence="20">
    <location>
        <begin position="184"/>
        <end position="359"/>
    </location>
</feature>